<evidence type="ECO:0000256" key="1">
    <source>
        <dbReference type="ARBA" id="ARBA00022460"/>
    </source>
</evidence>
<evidence type="ECO:0000313" key="5">
    <source>
        <dbReference type="EnsemblMetazoa" id="AMIN003695-PA"/>
    </source>
</evidence>
<proteinExistence type="predicted"/>
<dbReference type="PRINTS" id="PR00947">
    <property type="entry name" value="CUTICLE"/>
</dbReference>
<keyword evidence="6" id="KW-1185">Reference proteome</keyword>
<dbReference type="STRING" id="112268.A0A182W039"/>
<keyword evidence="4" id="KW-0732">Signal</keyword>
<evidence type="ECO:0000256" key="4">
    <source>
        <dbReference type="SAM" id="SignalP"/>
    </source>
</evidence>
<protein>
    <submittedName>
        <fullName evidence="5">Uncharacterized protein</fullName>
    </submittedName>
</protein>
<feature type="region of interest" description="Disordered" evidence="3">
    <location>
        <begin position="39"/>
        <end position="81"/>
    </location>
</feature>
<dbReference type="InterPro" id="IPR051217">
    <property type="entry name" value="Insect_Cuticle_Struc_Prot"/>
</dbReference>
<evidence type="ECO:0000313" key="6">
    <source>
        <dbReference type="Proteomes" id="UP000075920"/>
    </source>
</evidence>
<feature type="compositionally biased region" description="Basic and acidic residues" evidence="3">
    <location>
        <begin position="69"/>
        <end position="81"/>
    </location>
</feature>
<keyword evidence="1 2" id="KW-0193">Cuticle</keyword>
<dbReference type="AlphaFoldDB" id="A0A182W039"/>
<accession>A0A182W039</accession>
<dbReference type="PANTHER" id="PTHR12236:SF86">
    <property type="entry name" value="CCP84AC-RELATED"/>
    <property type="match status" value="1"/>
</dbReference>
<dbReference type="PROSITE" id="PS51155">
    <property type="entry name" value="CHIT_BIND_RR_2"/>
    <property type="match status" value="1"/>
</dbReference>
<dbReference type="Pfam" id="PF00379">
    <property type="entry name" value="Chitin_bind_4"/>
    <property type="match status" value="1"/>
</dbReference>
<dbReference type="InterPro" id="IPR031311">
    <property type="entry name" value="CHIT_BIND_RR_consensus"/>
</dbReference>
<dbReference type="GO" id="GO:0031012">
    <property type="term" value="C:extracellular matrix"/>
    <property type="evidence" value="ECO:0007669"/>
    <property type="project" value="TreeGrafter"/>
</dbReference>
<dbReference type="Proteomes" id="UP000075920">
    <property type="component" value="Unassembled WGS sequence"/>
</dbReference>
<dbReference type="VEuPathDB" id="VectorBase:AMIN003695"/>
<dbReference type="GO" id="GO:0005615">
    <property type="term" value="C:extracellular space"/>
    <property type="evidence" value="ECO:0007669"/>
    <property type="project" value="TreeGrafter"/>
</dbReference>
<dbReference type="InterPro" id="IPR000618">
    <property type="entry name" value="Insect_cuticle"/>
</dbReference>
<feature type="compositionally biased region" description="Polar residues" evidence="3">
    <location>
        <begin position="47"/>
        <end position="61"/>
    </location>
</feature>
<evidence type="ECO:0000256" key="2">
    <source>
        <dbReference type="PROSITE-ProRule" id="PRU00497"/>
    </source>
</evidence>
<dbReference type="GO" id="GO:0042302">
    <property type="term" value="F:structural constituent of cuticle"/>
    <property type="evidence" value="ECO:0007669"/>
    <property type="project" value="UniProtKB-UniRule"/>
</dbReference>
<feature type="signal peptide" evidence="4">
    <location>
        <begin position="1"/>
        <end position="19"/>
    </location>
</feature>
<reference evidence="5" key="2">
    <citation type="submission" date="2020-05" db="UniProtKB">
        <authorList>
            <consortium name="EnsemblMetazoa"/>
        </authorList>
    </citation>
    <scope>IDENTIFICATION</scope>
    <source>
        <strain evidence="5">MINIMUS1</strain>
    </source>
</reference>
<dbReference type="PANTHER" id="PTHR12236">
    <property type="entry name" value="STRUCTURAL CONTITUENT OF CUTICLE"/>
    <property type="match status" value="1"/>
</dbReference>
<name>A0A182W039_9DIPT</name>
<evidence type="ECO:0000256" key="3">
    <source>
        <dbReference type="SAM" id="MobiDB-lite"/>
    </source>
</evidence>
<organism evidence="5 6">
    <name type="scientific">Anopheles minimus</name>
    <dbReference type="NCBI Taxonomy" id="112268"/>
    <lineage>
        <taxon>Eukaryota</taxon>
        <taxon>Metazoa</taxon>
        <taxon>Ecdysozoa</taxon>
        <taxon>Arthropoda</taxon>
        <taxon>Hexapoda</taxon>
        <taxon>Insecta</taxon>
        <taxon>Pterygota</taxon>
        <taxon>Neoptera</taxon>
        <taxon>Endopterygota</taxon>
        <taxon>Diptera</taxon>
        <taxon>Nematocera</taxon>
        <taxon>Culicoidea</taxon>
        <taxon>Culicidae</taxon>
        <taxon>Anophelinae</taxon>
        <taxon>Anopheles</taxon>
    </lineage>
</organism>
<reference evidence="6" key="1">
    <citation type="submission" date="2013-03" db="EMBL/GenBank/DDBJ databases">
        <title>The Genome Sequence of Anopheles minimus MINIMUS1.</title>
        <authorList>
            <consortium name="The Broad Institute Genomics Platform"/>
            <person name="Neafsey D.E."/>
            <person name="Walton C."/>
            <person name="Walker B."/>
            <person name="Young S.K."/>
            <person name="Zeng Q."/>
            <person name="Gargeya S."/>
            <person name="Fitzgerald M."/>
            <person name="Haas B."/>
            <person name="Abouelleil A."/>
            <person name="Allen A.W."/>
            <person name="Alvarado L."/>
            <person name="Arachchi H.M."/>
            <person name="Berlin A.M."/>
            <person name="Chapman S.B."/>
            <person name="Gainer-Dewar J."/>
            <person name="Goldberg J."/>
            <person name="Griggs A."/>
            <person name="Gujja S."/>
            <person name="Hansen M."/>
            <person name="Howarth C."/>
            <person name="Imamovic A."/>
            <person name="Ireland A."/>
            <person name="Larimer J."/>
            <person name="McCowan C."/>
            <person name="Murphy C."/>
            <person name="Pearson M."/>
            <person name="Poon T.W."/>
            <person name="Priest M."/>
            <person name="Roberts A."/>
            <person name="Saif S."/>
            <person name="Shea T."/>
            <person name="Sisk P."/>
            <person name="Sykes S."/>
            <person name="Wortman J."/>
            <person name="Nusbaum C."/>
            <person name="Birren B."/>
        </authorList>
    </citation>
    <scope>NUCLEOTIDE SEQUENCE [LARGE SCALE GENOMIC DNA]</scope>
    <source>
        <strain evidence="6">MINIMUS1</strain>
    </source>
</reference>
<feature type="chain" id="PRO_5008140519" evidence="4">
    <location>
        <begin position="20"/>
        <end position="191"/>
    </location>
</feature>
<dbReference type="EnsemblMetazoa" id="AMIN003695-RA">
    <property type="protein sequence ID" value="AMIN003695-PA"/>
    <property type="gene ID" value="AMIN003695"/>
</dbReference>
<dbReference type="PROSITE" id="PS00233">
    <property type="entry name" value="CHIT_BIND_RR_1"/>
    <property type="match status" value="1"/>
</dbReference>
<sequence>MASKISFIALALLLVNASAQQYGQQLGRRSQDRLNQLRSYDDDARSSRNYNNDLYNEQRYSGRNQNQDQQDRRDSDYDRDDYSYGYAVRDELSGDIKSQQEVRNGDRVRGQYRTVESDGTERIVDYTADDVRGFNAVVRHQPSVGSRTQLVHTLQPAVLLRQPTVGHLVSGNHRAALLTTPQQNSAVLLRN</sequence>